<feature type="domain" description="DDE Tnp4" evidence="3">
    <location>
        <begin position="58"/>
        <end position="116"/>
    </location>
</feature>
<keyword evidence="2" id="KW-0479">Metal-binding</keyword>
<organism evidence="4 5">
    <name type="scientific">Perkinsus olseni</name>
    <name type="common">Perkinsus atlanticus</name>
    <dbReference type="NCBI Taxonomy" id="32597"/>
    <lineage>
        <taxon>Eukaryota</taxon>
        <taxon>Sar</taxon>
        <taxon>Alveolata</taxon>
        <taxon>Perkinsozoa</taxon>
        <taxon>Perkinsea</taxon>
        <taxon>Perkinsida</taxon>
        <taxon>Perkinsidae</taxon>
        <taxon>Perkinsus</taxon>
    </lineage>
</organism>
<dbReference type="AlphaFoldDB" id="A0A7J6TWD1"/>
<comment type="caution">
    <text evidence="4">The sequence shown here is derived from an EMBL/GenBank/DDBJ whole genome shotgun (WGS) entry which is preliminary data.</text>
</comment>
<evidence type="ECO:0000256" key="2">
    <source>
        <dbReference type="ARBA" id="ARBA00022723"/>
    </source>
</evidence>
<evidence type="ECO:0000259" key="3">
    <source>
        <dbReference type="Pfam" id="PF13359"/>
    </source>
</evidence>
<sequence>IASNFGVFGNRKLLLVCRAGIRNLQVQLLEGPLMTRGYLVKANSQIFSASSDPMLYLNVALSQAQSDYQRSLIAARSIVERAFGILKMRFQILGREYRGKLEHFPSVCLSAGVLHNMATLFKQPIEEHVPPDAGANVDLPFVQNGAIANQVRNAYCDRHFG</sequence>
<proteinExistence type="predicted"/>
<accession>A0A7J6TWD1</accession>
<evidence type="ECO:0000313" key="4">
    <source>
        <dbReference type="EMBL" id="KAF4748716.1"/>
    </source>
</evidence>
<dbReference type="Pfam" id="PF13359">
    <property type="entry name" value="DDE_Tnp_4"/>
    <property type="match status" value="1"/>
</dbReference>
<dbReference type="InterPro" id="IPR027806">
    <property type="entry name" value="HARBI1_dom"/>
</dbReference>
<gene>
    <name evidence="4" type="ORF">FOZ63_002803</name>
</gene>
<evidence type="ECO:0000313" key="5">
    <source>
        <dbReference type="Proteomes" id="UP000553632"/>
    </source>
</evidence>
<comment type="cofactor">
    <cofactor evidence="1">
        <name>a divalent metal cation</name>
        <dbReference type="ChEBI" id="CHEBI:60240"/>
    </cofactor>
</comment>
<protein>
    <recommendedName>
        <fullName evidence="3">DDE Tnp4 domain-containing protein</fullName>
    </recommendedName>
</protein>
<name>A0A7J6TWD1_PEROL</name>
<feature type="non-terminal residue" evidence="4">
    <location>
        <position position="161"/>
    </location>
</feature>
<dbReference type="GO" id="GO:0046872">
    <property type="term" value="F:metal ion binding"/>
    <property type="evidence" value="ECO:0007669"/>
    <property type="project" value="UniProtKB-KW"/>
</dbReference>
<evidence type="ECO:0000256" key="1">
    <source>
        <dbReference type="ARBA" id="ARBA00001968"/>
    </source>
</evidence>
<keyword evidence="5" id="KW-1185">Reference proteome</keyword>
<dbReference type="EMBL" id="JABANO010008325">
    <property type="protein sequence ID" value="KAF4748716.1"/>
    <property type="molecule type" value="Genomic_DNA"/>
</dbReference>
<reference evidence="4 5" key="1">
    <citation type="submission" date="2020-04" db="EMBL/GenBank/DDBJ databases">
        <title>Perkinsus olseni comparative genomics.</title>
        <authorList>
            <person name="Bogema D.R."/>
        </authorList>
    </citation>
    <scope>NUCLEOTIDE SEQUENCE [LARGE SCALE GENOMIC DNA]</scope>
    <source>
        <strain evidence="4 5">ATCC PRA-207</strain>
    </source>
</reference>
<dbReference type="Proteomes" id="UP000553632">
    <property type="component" value="Unassembled WGS sequence"/>
</dbReference>